<organism evidence="2 3">
    <name type="scientific">Microvirga terricola</name>
    <dbReference type="NCBI Taxonomy" id="2719797"/>
    <lineage>
        <taxon>Bacteria</taxon>
        <taxon>Pseudomonadati</taxon>
        <taxon>Pseudomonadota</taxon>
        <taxon>Alphaproteobacteria</taxon>
        <taxon>Hyphomicrobiales</taxon>
        <taxon>Methylobacteriaceae</taxon>
        <taxon>Microvirga</taxon>
    </lineage>
</organism>
<dbReference type="InterPro" id="IPR034756">
    <property type="entry name" value="T2SSM_b"/>
</dbReference>
<evidence type="ECO:0000313" key="3">
    <source>
        <dbReference type="Proteomes" id="UP000707352"/>
    </source>
</evidence>
<dbReference type="EMBL" id="JAATJS010000009">
    <property type="protein sequence ID" value="NIX78438.1"/>
    <property type="molecule type" value="Genomic_DNA"/>
</dbReference>
<keyword evidence="1" id="KW-0812">Transmembrane</keyword>
<comment type="caution">
    <text evidence="2">The sequence shown here is derived from an EMBL/GenBank/DDBJ whole genome shotgun (WGS) entry which is preliminary data.</text>
</comment>
<evidence type="ECO:0000256" key="1">
    <source>
        <dbReference type="SAM" id="Phobius"/>
    </source>
</evidence>
<evidence type="ECO:0000313" key="2">
    <source>
        <dbReference type="EMBL" id="NIX78438.1"/>
    </source>
</evidence>
<name>A0ABX0VFW6_9HYPH</name>
<dbReference type="NCBIfam" id="NF040576">
    <property type="entry name" value="T2SS_GspM_XpsM"/>
    <property type="match status" value="1"/>
</dbReference>
<gene>
    <name evidence="2" type="ORF">HB375_17735</name>
</gene>
<accession>A0ABX0VFW6</accession>
<keyword evidence="3" id="KW-1185">Reference proteome</keyword>
<dbReference type="Proteomes" id="UP000707352">
    <property type="component" value="Unassembled WGS sequence"/>
</dbReference>
<keyword evidence="1" id="KW-1133">Transmembrane helix</keyword>
<proteinExistence type="predicted"/>
<dbReference type="Pfam" id="PF10741">
    <property type="entry name" value="T2SSM_b"/>
    <property type="match status" value="1"/>
</dbReference>
<dbReference type="RefSeq" id="WP_167674437.1">
    <property type="nucleotide sequence ID" value="NZ_JAATJS010000009.1"/>
</dbReference>
<sequence length="185" mass="20063">MTRATVSRWGALAITVAGLGVFAMGVIWPFVDTFLEQRAGILAQKNRLGDLVRRRLDHTAATAVPVMRTGLLSASSDEEAASRLGAHVRAILQARGGEAEVVRVIATTKEAGLSTLRATITGRAPENEVLEILHILETESPTLFFDTIQLRRLESDFPASEVGWIALTGIIHVYLERPIEPGSKP</sequence>
<evidence type="ECO:0008006" key="4">
    <source>
        <dbReference type="Google" id="ProtNLM"/>
    </source>
</evidence>
<keyword evidence="1" id="KW-0472">Membrane</keyword>
<protein>
    <recommendedName>
        <fullName evidence="4">General secretion pathway protein M</fullName>
    </recommendedName>
</protein>
<feature type="transmembrane region" description="Helical" evidence="1">
    <location>
        <begin position="12"/>
        <end position="31"/>
    </location>
</feature>
<reference evidence="2 3" key="1">
    <citation type="submission" date="2020-03" db="EMBL/GenBank/DDBJ databases">
        <title>The genome sequence of Microvirga sp. c23x22.</title>
        <authorList>
            <person name="Zhang X."/>
        </authorList>
    </citation>
    <scope>NUCLEOTIDE SEQUENCE [LARGE SCALE GENOMIC DNA]</scope>
    <source>
        <strain evidence="3">c23x22</strain>
    </source>
</reference>